<dbReference type="EMBL" id="ATHO01000130">
    <property type="protein sequence ID" value="EQB04219.1"/>
    <property type="molecule type" value="Genomic_DNA"/>
</dbReference>
<name>T0I3K7_9SPHN</name>
<organism evidence="1 2">
    <name type="scientific">Sphingobium quisquiliarum P25</name>
    <dbReference type="NCBI Taxonomy" id="1329909"/>
    <lineage>
        <taxon>Bacteria</taxon>
        <taxon>Pseudomonadati</taxon>
        <taxon>Pseudomonadota</taxon>
        <taxon>Alphaproteobacteria</taxon>
        <taxon>Sphingomonadales</taxon>
        <taxon>Sphingomonadaceae</taxon>
        <taxon>Sphingobium</taxon>
    </lineage>
</organism>
<dbReference type="AlphaFoldDB" id="T0I3K7"/>
<reference evidence="1 2" key="1">
    <citation type="journal article" date="2013" name="Genome Announc.">
        <title>Draft Genome Sequence of Sphingobium quisquiliarum Strain P25T, a Novel Hexachlorocyclohexane (HCH)-Degrading Bacterium Isolated from an HCH Dumpsite.</title>
        <authorList>
            <person name="Kumar Singh A."/>
            <person name="Sangwan N."/>
            <person name="Sharma A."/>
            <person name="Gupta V."/>
            <person name="Khurana J.P."/>
            <person name="Lal R."/>
        </authorList>
    </citation>
    <scope>NUCLEOTIDE SEQUENCE [LARGE SCALE GENOMIC DNA]</scope>
    <source>
        <strain evidence="1 2">P25</strain>
    </source>
</reference>
<comment type="caution">
    <text evidence="1">The sequence shown here is derived from an EMBL/GenBank/DDBJ whole genome shotgun (WGS) entry which is preliminary data.</text>
</comment>
<proteinExistence type="predicted"/>
<accession>T0I3K7</accession>
<dbReference type="Proteomes" id="UP000015525">
    <property type="component" value="Unassembled WGS sequence"/>
</dbReference>
<sequence length="40" mass="4499">MTIENRRTMAQRRAEPKAIAWMPAIIPVNAESNHGGDDSY</sequence>
<evidence type="ECO:0000313" key="1">
    <source>
        <dbReference type="EMBL" id="EQB04219.1"/>
    </source>
</evidence>
<evidence type="ECO:0000313" key="2">
    <source>
        <dbReference type="Proteomes" id="UP000015525"/>
    </source>
</evidence>
<protein>
    <submittedName>
        <fullName evidence="1">Uncharacterized protein</fullName>
    </submittedName>
</protein>
<keyword evidence="2" id="KW-1185">Reference proteome</keyword>
<gene>
    <name evidence="1" type="ORF">L288_14165</name>
</gene>